<sequence>MIDRLLGKKVIGIKQAIKAINNGEGIVLYIAQDADIKVLTKLVELAKAKEVEIKTVKTMKELGKMCGIEVGSAAALILEEIC</sequence>
<feature type="domain" description="Ribosomal protein eL8/eL30/eS12/Gadd45" evidence="1">
    <location>
        <begin position="9"/>
        <end position="80"/>
    </location>
</feature>
<keyword evidence="3" id="KW-1185">Reference proteome</keyword>
<dbReference type="InterPro" id="IPR029064">
    <property type="entry name" value="Ribosomal_eL30-like_sf"/>
</dbReference>
<evidence type="ECO:0000313" key="3">
    <source>
        <dbReference type="Proteomes" id="UP000184310"/>
    </source>
</evidence>
<dbReference type="GO" id="GO:0005840">
    <property type="term" value="C:ribosome"/>
    <property type="evidence" value="ECO:0007669"/>
    <property type="project" value="UniProtKB-KW"/>
</dbReference>
<organism evidence="2 3">
    <name type="scientific">Clostridium cavendishii DSM 21758</name>
    <dbReference type="NCBI Taxonomy" id="1121302"/>
    <lineage>
        <taxon>Bacteria</taxon>
        <taxon>Bacillati</taxon>
        <taxon>Bacillota</taxon>
        <taxon>Clostridia</taxon>
        <taxon>Eubacteriales</taxon>
        <taxon>Clostridiaceae</taxon>
        <taxon>Clostridium</taxon>
    </lineage>
</organism>
<dbReference type="AlphaFoldDB" id="A0A1M6VIR1"/>
<dbReference type="OrthoDB" id="2353623at2"/>
<evidence type="ECO:0000259" key="1">
    <source>
        <dbReference type="Pfam" id="PF01248"/>
    </source>
</evidence>
<protein>
    <submittedName>
        <fullName evidence="2">Large subunit ribosomal protein L7A</fullName>
    </submittedName>
</protein>
<name>A0A1M6VIR1_9CLOT</name>
<gene>
    <name evidence="2" type="ORF">SAMN02745163_04509</name>
</gene>
<dbReference type="SUPFAM" id="SSF55315">
    <property type="entry name" value="L30e-like"/>
    <property type="match status" value="1"/>
</dbReference>
<proteinExistence type="predicted"/>
<dbReference type="STRING" id="1121302.SAMN02745163_04509"/>
<dbReference type="InterPro" id="IPR004038">
    <property type="entry name" value="Ribosomal_eL8/eL30/eS12/Gad45"/>
</dbReference>
<dbReference type="RefSeq" id="WP_072993815.1">
    <property type="nucleotide sequence ID" value="NZ_FQZB01000030.1"/>
</dbReference>
<reference evidence="2 3" key="1">
    <citation type="submission" date="2016-11" db="EMBL/GenBank/DDBJ databases">
        <authorList>
            <person name="Jaros S."/>
            <person name="Januszkiewicz K."/>
            <person name="Wedrychowicz H."/>
        </authorList>
    </citation>
    <scope>NUCLEOTIDE SEQUENCE [LARGE SCALE GENOMIC DNA]</scope>
    <source>
        <strain evidence="2 3">DSM 21758</strain>
    </source>
</reference>
<dbReference type="Pfam" id="PF01248">
    <property type="entry name" value="Ribosomal_L7Ae"/>
    <property type="match status" value="1"/>
</dbReference>
<keyword evidence="2" id="KW-0687">Ribonucleoprotein</keyword>
<evidence type="ECO:0000313" key="2">
    <source>
        <dbReference type="EMBL" id="SHK81447.1"/>
    </source>
</evidence>
<dbReference type="Proteomes" id="UP000184310">
    <property type="component" value="Unassembled WGS sequence"/>
</dbReference>
<accession>A0A1M6VIR1</accession>
<dbReference type="EMBL" id="FQZB01000030">
    <property type="protein sequence ID" value="SHK81447.1"/>
    <property type="molecule type" value="Genomic_DNA"/>
</dbReference>
<keyword evidence="2" id="KW-0689">Ribosomal protein</keyword>
<dbReference type="Gene3D" id="3.30.1330.30">
    <property type="match status" value="1"/>
</dbReference>